<name>A0A915INJ9_ROMCU</name>
<evidence type="ECO:0000313" key="2">
    <source>
        <dbReference type="Proteomes" id="UP000887565"/>
    </source>
</evidence>
<reference evidence="3" key="1">
    <citation type="submission" date="2022-11" db="UniProtKB">
        <authorList>
            <consortium name="WormBaseParasite"/>
        </authorList>
    </citation>
    <scope>IDENTIFICATION</scope>
</reference>
<dbReference type="WBParaSite" id="nRc.2.0.1.t15773-RA">
    <property type="protein sequence ID" value="nRc.2.0.1.t15773-RA"/>
    <property type="gene ID" value="nRc.2.0.1.g15773"/>
</dbReference>
<evidence type="ECO:0000313" key="3">
    <source>
        <dbReference type="WBParaSite" id="nRc.2.0.1.t15773-RA"/>
    </source>
</evidence>
<feature type="chain" id="PRO_5037824055" evidence="1">
    <location>
        <begin position="25"/>
        <end position="59"/>
    </location>
</feature>
<dbReference type="AlphaFoldDB" id="A0A915INJ9"/>
<evidence type="ECO:0000256" key="1">
    <source>
        <dbReference type="SAM" id="SignalP"/>
    </source>
</evidence>
<proteinExistence type="predicted"/>
<feature type="signal peptide" evidence="1">
    <location>
        <begin position="1"/>
        <end position="24"/>
    </location>
</feature>
<protein>
    <submittedName>
        <fullName evidence="3">Uncharacterized protein</fullName>
    </submittedName>
</protein>
<keyword evidence="2" id="KW-1185">Reference proteome</keyword>
<accession>A0A915INJ9</accession>
<organism evidence="2 3">
    <name type="scientific">Romanomermis culicivorax</name>
    <name type="common">Nematode worm</name>
    <dbReference type="NCBI Taxonomy" id="13658"/>
    <lineage>
        <taxon>Eukaryota</taxon>
        <taxon>Metazoa</taxon>
        <taxon>Ecdysozoa</taxon>
        <taxon>Nematoda</taxon>
        <taxon>Enoplea</taxon>
        <taxon>Dorylaimia</taxon>
        <taxon>Mermithida</taxon>
        <taxon>Mermithoidea</taxon>
        <taxon>Mermithidae</taxon>
        <taxon>Romanomermis</taxon>
    </lineage>
</organism>
<keyword evidence="1" id="KW-0732">Signal</keyword>
<sequence length="59" mass="6622">MPIMGMKTPGAISTFLGIFVVSSAIVAENTPYVTYSLERVFCLNFKKKDNKSLTYIEKK</sequence>
<dbReference type="Proteomes" id="UP000887565">
    <property type="component" value="Unplaced"/>
</dbReference>